<dbReference type="HAMAP" id="MF_00374">
    <property type="entry name" value="Ribosomal_uL29"/>
    <property type="match status" value="1"/>
</dbReference>
<feature type="coiled-coil region" evidence="6">
    <location>
        <begin position="4"/>
        <end position="31"/>
    </location>
</feature>
<name>A0A0Q4B8E9_9BACT</name>
<dbReference type="GO" id="GO:0022625">
    <property type="term" value="C:cytosolic large ribosomal subunit"/>
    <property type="evidence" value="ECO:0007669"/>
    <property type="project" value="TreeGrafter"/>
</dbReference>
<evidence type="ECO:0000256" key="2">
    <source>
        <dbReference type="ARBA" id="ARBA00022980"/>
    </source>
</evidence>
<evidence type="ECO:0000256" key="6">
    <source>
        <dbReference type="SAM" id="Coils"/>
    </source>
</evidence>
<reference evidence="7" key="1">
    <citation type="submission" date="2015-08" db="EMBL/GenBank/DDBJ databases">
        <title>Candidatus Bacteriodes Periocalifornicus.</title>
        <authorList>
            <person name="McLean J.S."/>
            <person name="Kelley S."/>
        </authorList>
    </citation>
    <scope>NUCLEOTIDE SEQUENCE [LARGE SCALE GENOMIC DNA]</scope>
    <source>
        <strain evidence="7">12B</strain>
    </source>
</reference>
<sequence length="65" mass="7811">MKPAEIREMTLAELEERIDAERDRLHRLKMTHAVSPLENPEEMRKIKKDIARMLTILTERRRNAE</sequence>
<dbReference type="PROSITE" id="PS00579">
    <property type="entry name" value="RIBOSOMAL_L29"/>
    <property type="match status" value="1"/>
</dbReference>
<organism evidence="7 8">
    <name type="scientific">Candidatus [Bacteroides] periocalifornicus</name>
    <dbReference type="NCBI Taxonomy" id="1702214"/>
    <lineage>
        <taxon>Bacteria</taxon>
        <taxon>Pseudomonadati</taxon>
        <taxon>Bacteroidota</taxon>
    </lineage>
</organism>
<dbReference type="InterPro" id="IPR050063">
    <property type="entry name" value="Ribosomal_protein_uL29"/>
</dbReference>
<dbReference type="Proteomes" id="UP000054172">
    <property type="component" value="Unassembled WGS sequence"/>
</dbReference>
<dbReference type="GO" id="GO:0003735">
    <property type="term" value="F:structural constituent of ribosome"/>
    <property type="evidence" value="ECO:0007669"/>
    <property type="project" value="InterPro"/>
</dbReference>
<evidence type="ECO:0000256" key="5">
    <source>
        <dbReference type="HAMAP-Rule" id="MF_00374"/>
    </source>
</evidence>
<dbReference type="GO" id="GO:0006412">
    <property type="term" value="P:translation"/>
    <property type="evidence" value="ECO:0007669"/>
    <property type="project" value="UniProtKB-UniRule"/>
</dbReference>
<evidence type="ECO:0000256" key="3">
    <source>
        <dbReference type="ARBA" id="ARBA00023274"/>
    </source>
</evidence>
<dbReference type="PATRIC" id="fig|1702214.3.peg.1950"/>
<dbReference type="Gene3D" id="1.10.287.310">
    <property type="match status" value="1"/>
</dbReference>
<accession>A0A0Q4B8E9</accession>
<dbReference type="CDD" id="cd00427">
    <property type="entry name" value="Ribosomal_L29_HIP"/>
    <property type="match status" value="1"/>
</dbReference>
<dbReference type="SUPFAM" id="SSF46561">
    <property type="entry name" value="Ribosomal protein L29 (L29p)"/>
    <property type="match status" value="1"/>
</dbReference>
<keyword evidence="2 5" id="KW-0689">Ribosomal protein</keyword>
<evidence type="ECO:0000256" key="4">
    <source>
        <dbReference type="ARBA" id="ARBA00035204"/>
    </source>
</evidence>
<keyword evidence="8" id="KW-1185">Reference proteome</keyword>
<evidence type="ECO:0000256" key="1">
    <source>
        <dbReference type="ARBA" id="ARBA00009254"/>
    </source>
</evidence>
<dbReference type="STRING" id="1702214.AL399_04735"/>
<dbReference type="InterPro" id="IPR001854">
    <property type="entry name" value="Ribosomal_uL29"/>
</dbReference>
<evidence type="ECO:0000313" key="8">
    <source>
        <dbReference type="Proteomes" id="UP000054172"/>
    </source>
</evidence>
<dbReference type="EMBL" id="LIIK01000018">
    <property type="protein sequence ID" value="KQM08887.1"/>
    <property type="molecule type" value="Genomic_DNA"/>
</dbReference>
<comment type="similarity">
    <text evidence="1 5">Belongs to the universal ribosomal protein uL29 family.</text>
</comment>
<dbReference type="Pfam" id="PF00831">
    <property type="entry name" value="Ribosomal_L29"/>
    <property type="match status" value="1"/>
</dbReference>
<keyword evidence="6" id="KW-0175">Coiled coil</keyword>
<dbReference type="PANTHER" id="PTHR10916">
    <property type="entry name" value="60S RIBOSOMAL PROTEIN L35/50S RIBOSOMAL PROTEIN L29"/>
    <property type="match status" value="1"/>
</dbReference>
<dbReference type="InterPro" id="IPR018254">
    <property type="entry name" value="Ribosomal_uL29_CS"/>
</dbReference>
<protein>
    <recommendedName>
        <fullName evidence="4 5">Large ribosomal subunit protein uL29</fullName>
    </recommendedName>
</protein>
<dbReference type="AlphaFoldDB" id="A0A0Q4B8E9"/>
<gene>
    <name evidence="5" type="primary">rpmC</name>
    <name evidence="7" type="ORF">AL399_04735</name>
</gene>
<proteinExistence type="inferred from homology"/>
<comment type="caution">
    <text evidence="7">The sequence shown here is derived from an EMBL/GenBank/DDBJ whole genome shotgun (WGS) entry which is preliminary data.</text>
</comment>
<dbReference type="InterPro" id="IPR036049">
    <property type="entry name" value="Ribosomal_uL29_sf"/>
</dbReference>
<evidence type="ECO:0000313" key="7">
    <source>
        <dbReference type="EMBL" id="KQM08887.1"/>
    </source>
</evidence>
<keyword evidence="3 5" id="KW-0687">Ribonucleoprotein</keyword>
<dbReference type="NCBIfam" id="TIGR00012">
    <property type="entry name" value="L29"/>
    <property type="match status" value="1"/>
</dbReference>
<dbReference type="PANTHER" id="PTHR10916:SF0">
    <property type="entry name" value="LARGE RIBOSOMAL SUBUNIT PROTEIN UL29C"/>
    <property type="match status" value="1"/>
</dbReference>